<keyword evidence="3" id="KW-1185">Reference proteome</keyword>
<dbReference type="Proteomes" id="UP000574133">
    <property type="component" value="Unassembled WGS sequence"/>
</dbReference>
<sequence length="82" mass="9291">MQSGFAGMLALFLNYVITQFYFEPRPFVSHPVHLLFPHAADASFPSDHTSGAFALALTVLIRKRRFGWWGYIMLALASRCRA</sequence>
<gene>
    <name evidence="2" type="ORF">H4Q31_02665</name>
</gene>
<dbReference type="Pfam" id="PF01569">
    <property type="entry name" value="PAP2"/>
    <property type="match status" value="1"/>
</dbReference>
<evidence type="ECO:0000313" key="2">
    <source>
        <dbReference type="EMBL" id="MBB6676223.1"/>
    </source>
</evidence>
<protein>
    <submittedName>
        <fullName evidence="2">Phosphatase PAP2 family protein</fullName>
    </submittedName>
</protein>
<dbReference type="InterPro" id="IPR036938">
    <property type="entry name" value="PAP2/HPO_sf"/>
</dbReference>
<evidence type="ECO:0000259" key="1">
    <source>
        <dbReference type="Pfam" id="PF01569"/>
    </source>
</evidence>
<feature type="domain" description="Phosphatidic acid phosphatase type 2/haloperoxidase" evidence="1">
    <location>
        <begin position="4"/>
        <end position="75"/>
    </location>
</feature>
<comment type="caution">
    <text evidence="2">The sequence shown here is derived from an EMBL/GenBank/DDBJ whole genome shotgun (WGS) entry which is preliminary data.</text>
</comment>
<dbReference type="SUPFAM" id="SSF48317">
    <property type="entry name" value="Acid phosphatase/Vanadium-dependent haloperoxidase"/>
    <property type="match status" value="1"/>
</dbReference>
<reference evidence="2 3" key="1">
    <citation type="submission" date="2020-08" db="EMBL/GenBank/DDBJ databases">
        <title>Cohnella phylogeny.</title>
        <authorList>
            <person name="Dunlap C."/>
        </authorList>
    </citation>
    <scope>NUCLEOTIDE SEQUENCE [LARGE SCALE GENOMIC DNA]</scope>
    <source>
        <strain evidence="2 3">DSM 103658</strain>
    </source>
</reference>
<dbReference type="InterPro" id="IPR000326">
    <property type="entry name" value="PAP2/HPO"/>
</dbReference>
<organism evidence="2 3">
    <name type="scientific">Cohnella lubricantis</name>
    <dbReference type="NCBI Taxonomy" id="2163172"/>
    <lineage>
        <taxon>Bacteria</taxon>
        <taxon>Bacillati</taxon>
        <taxon>Bacillota</taxon>
        <taxon>Bacilli</taxon>
        <taxon>Bacillales</taxon>
        <taxon>Paenibacillaceae</taxon>
        <taxon>Cohnella</taxon>
    </lineage>
</organism>
<dbReference type="AlphaFoldDB" id="A0A841T3R2"/>
<dbReference type="Gene3D" id="1.20.144.10">
    <property type="entry name" value="Phosphatidic acid phosphatase type 2/haloperoxidase"/>
    <property type="match status" value="1"/>
</dbReference>
<proteinExistence type="predicted"/>
<evidence type="ECO:0000313" key="3">
    <source>
        <dbReference type="Proteomes" id="UP000574133"/>
    </source>
</evidence>
<accession>A0A841T3R2</accession>
<name>A0A841T3R2_9BACL</name>
<dbReference type="EMBL" id="JACJVN010000013">
    <property type="protein sequence ID" value="MBB6676223.1"/>
    <property type="molecule type" value="Genomic_DNA"/>
</dbReference>